<feature type="region of interest" description="Disordered" evidence="11">
    <location>
        <begin position="310"/>
        <end position="330"/>
    </location>
</feature>
<evidence type="ECO:0000313" key="12">
    <source>
        <dbReference type="EMBL" id="EKM61094.1"/>
    </source>
</evidence>
<dbReference type="Proteomes" id="UP000008370">
    <property type="component" value="Unassembled WGS sequence"/>
</dbReference>
<evidence type="ECO:0000256" key="2">
    <source>
        <dbReference type="ARBA" id="ARBA00009418"/>
    </source>
</evidence>
<dbReference type="FunCoup" id="K5WPD1">
    <property type="interactions" value="270"/>
</dbReference>
<evidence type="ECO:0000256" key="10">
    <source>
        <dbReference type="SAM" id="Coils"/>
    </source>
</evidence>
<feature type="compositionally biased region" description="Basic and acidic residues" evidence="11">
    <location>
        <begin position="170"/>
        <end position="187"/>
    </location>
</feature>
<dbReference type="EMBL" id="JH930468">
    <property type="protein sequence ID" value="EKM61094.1"/>
    <property type="molecule type" value="Genomic_DNA"/>
</dbReference>
<keyword evidence="6 9" id="KW-0539">Nucleus</keyword>
<evidence type="ECO:0000256" key="4">
    <source>
        <dbReference type="ARBA" id="ARBA00022552"/>
    </source>
</evidence>
<dbReference type="InterPro" id="IPR009292">
    <property type="entry name" value="RRP36"/>
</dbReference>
<feature type="compositionally biased region" description="Acidic residues" evidence="11">
    <location>
        <begin position="93"/>
        <end position="116"/>
    </location>
</feature>
<comment type="subunit">
    <text evidence="9">Associates with 90S and pre-40S pre-ribosomal particles.</text>
</comment>
<dbReference type="GO" id="GO:0030686">
    <property type="term" value="C:90S preribosome"/>
    <property type="evidence" value="ECO:0007669"/>
    <property type="project" value="TreeGrafter"/>
</dbReference>
<dbReference type="GO" id="GO:0000462">
    <property type="term" value="P:maturation of SSU-rRNA from tricistronic rRNA transcript (SSU-rRNA, 5.8S rRNA, LSU-rRNA)"/>
    <property type="evidence" value="ECO:0007669"/>
    <property type="project" value="TreeGrafter"/>
</dbReference>
<keyword evidence="4 9" id="KW-0698">rRNA processing</keyword>
<protein>
    <recommendedName>
        <fullName evidence="9">rRNA biogenesis protein RRP36</fullName>
    </recommendedName>
</protein>
<dbReference type="AlphaFoldDB" id="K5WPD1"/>
<evidence type="ECO:0000256" key="6">
    <source>
        <dbReference type="ARBA" id="ARBA00023242"/>
    </source>
</evidence>
<name>K5WPD1_PHACS</name>
<evidence type="ECO:0000256" key="1">
    <source>
        <dbReference type="ARBA" id="ARBA00004604"/>
    </source>
</evidence>
<feature type="region of interest" description="Disordered" evidence="11">
    <location>
        <begin position="142"/>
        <end position="231"/>
    </location>
</feature>
<evidence type="ECO:0000313" key="13">
    <source>
        <dbReference type="Proteomes" id="UP000008370"/>
    </source>
</evidence>
<comment type="similarity">
    <text evidence="2 9">Belongs to the RRP36 family.</text>
</comment>
<feature type="compositionally biased region" description="Basic and acidic residues" evidence="11">
    <location>
        <begin position="311"/>
        <end position="320"/>
    </location>
</feature>
<organism evidence="12 13">
    <name type="scientific">Phanerochaete carnosa (strain HHB-10118-sp)</name>
    <name type="common">White-rot fungus</name>
    <name type="synonym">Peniophora carnosa</name>
    <dbReference type="NCBI Taxonomy" id="650164"/>
    <lineage>
        <taxon>Eukaryota</taxon>
        <taxon>Fungi</taxon>
        <taxon>Dikarya</taxon>
        <taxon>Basidiomycota</taxon>
        <taxon>Agaricomycotina</taxon>
        <taxon>Agaricomycetes</taxon>
        <taxon>Polyporales</taxon>
        <taxon>Phanerochaetaceae</taxon>
        <taxon>Phanerochaete</taxon>
    </lineage>
</organism>
<dbReference type="Pfam" id="PF06102">
    <property type="entry name" value="RRP36"/>
    <property type="match status" value="1"/>
</dbReference>
<feature type="compositionally biased region" description="Basic residues" evidence="11">
    <location>
        <begin position="1"/>
        <end position="13"/>
    </location>
</feature>
<accession>K5WPD1</accession>
<feature type="compositionally biased region" description="Acidic residues" evidence="11">
    <location>
        <begin position="48"/>
        <end position="84"/>
    </location>
</feature>
<dbReference type="GO" id="GO:0005730">
    <property type="term" value="C:nucleolus"/>
    <property type="evidence" value="ECO:0007669"/>
    <property type="project" value="UniProtKB-SubCell"/>
</dbReference>
<feature type="region of interest" description="Disordered" evidence="11">
    <location>
        <begin position="1"/>
        <end position="126"/>
    </location>
</feature>
<evidence type="ECO:0000256" key="9">
    <source>
        <dbReference type="RuleBase" id="RU368027"/>
    </source>
</evidence>
<evidence type="ECO:0000256" key="7">
    <source>
        <dbReference type="ARBA" id="ARBA00023274"/>
    </source>
</evidence>
<feature type="region of interest" description="Disordered" evidence="11">
    <location>
        <begin position="348"/>
        <end position="398"/>
    </location>
</feature>
<evidence type="ECO:0000256" key="5">
    <source>
        <dbReference type="ARBA" id="ARBA00023054"/>
    </source>
</evidence>
<dbReference type="InParanoid" id="K5WPD1"/>
<keyword evidence="5 10" id="KW-0175">Coiled coil</keyword>
<feature type="coiled-coil region" evidence="10">
    <location>
        <begin position="245"/>
        <end position="301"/>
    </location>
</feature>
<dbReference type="GeneID" id="18920350"/>
<evidence type="ECO:0000256" key="3">
    <source>
        <dbReference type="ARBA" id="ARBA00022517"/>
    </source>
</evidence>
<keyword evidence="7 9" id="KW-0687">Ribonucleoprotein</keyword>
<dbReference type="PANTHER" id="PTHR21738:SF0">
    <property type="entry name" value="RIBOSOMAL RNA PROCESSING PROTEIN 36 HOMOLOG"/>
    <property type="match status" value="1"/>
</dbReference>
<dbReference type="HOGENOM" id="CLU_048802_1_0_1"/>
<dbReference type="RefSeq" id="XP_007390528.1">
    <property type="nucleotide sequence ID" value="XM_007390466.1"/>
</dbReference>
<evidence type="ECO:0000256" key="8">
    <source>
        <dbReference type="ARBA" id="ARBA00025053"/>
    </source>
</evidence>
<gene>
    <name evidence="12" type="ORF">PHACADRAFT_82265</name>
</gene>
<keyword evidence="3 9" id="KW-0690">Ribosome biogenesis</keyword>
<reference evidence="12 13" key="1">
    <citation type="journal article" date="2012" name="BMC Genomics">
        <title>Comparative genomics of the white-rot fungi, Phanerochaete carnosa and P. chrysosporium, to elucidate the genetic basis of the distinct wood types they colonize.</title>
        <authorList>
            <person name="Suzuki H."/>
            <person name="MacDonald J."/>
            <person name="Syed K."/>
            <person name="Salamov A."/>
            <person name="Hori C."/>
            <person name="Aerts A."/>
            <person name="Henrissat B."/>
            <person name="Wiebenga A."/>
            <person name="vanKuyk P.A."/>
            <person name="Barry K."/>
            <person name="Lindquist E."/>
            <person name="LaButti K."/>
            <person name="Lapidus A."/>
            <person name="Lucas S."/>
            <person name="Coutinho P."/>
            <person name="Gong Y."/>
            <person name="Samejima M."/>
            <person name="Mahadevan R."/>
            <person name="Abou-Zaid M."/>
            <person name="de Vries R.P."/>
            <person name="Igarashi K."/>
            <person name="Yadav J.S."/>
            <person name="Grigoriev I.V."/>
            <person name="Master E.R."/>
        </authorList>
    </citation>
    <scope>NUCLEOTIDE SEQUENCE [LARGE SCALE GENOMIC DNA]</scope>
    <source>
        <strain evidence="12 13">HHB-10118-sp</strain>
    </source>
</reference>
<proteinExistence type="inferred from homology"/>
<comment type="subcellular location">
    <subcellularLocation>
        <location evidence="1 9">Nucleus</location>
        <location evidence="1 9">Nucleolus</location>
    </subcellularLocation>
</comment>
<dbReference type="STRING" id="650164.K5WPD1"/>
<comment type="function">
    <text evidence="8 9">Component of the 90S pre-ribosome involved in the maturation of rRNAs. Required for early cleavages of the pre-RNAs in the 40S ribosomal subunit maturation pathway.</text>
</comment>
<evidence type="ECO:0000256" key="11">
    <source>
        <dbReference type="SAM" id="MobiDB-lite"/>
    </source>
</evidence>
<dbReference type="KEGG" id="pco:PHACADRAFT_82265"/>
<feature type="compositionally biased region" description="Basic residues" evidence="11">
    <location>
        <begin position="361"/>
        <end position="374"/>
    </location>
</feature>
<dbReference type="PANTHER" id="PTHR21738">
    <property type="entry name" value="RIBOSOMAL RNA PROCESSING PROTEIN 36 HOMOLOG"/>
    <property type="match status" value="1"/>
</dbReference>
<sequence length="398" mass="45381">MPRRPRPTTRKPPIHLAGASRGPRTATKPHGITGNVNEIRIHAVDSVSENEPESDSAGEHEDLDEDPESSFVEGGEEEEEDVDVDGPRVAQYVDEEDLEEVGEESEPEDDEPEQEPDNLKNLRNDLSTLPLGALRKAQQALLRSKVYDDEDDEDGEGPGLPSGEYSNSEPKGETSHQAKDQEKEKKEVPKRKNKHAPMEMSSKRPVPRKRLDIPVNKPVPRDPRFLPITGEFSQDRFRTQYGFLSEMHEQEMNTLKENLKRARKMLASSPRALRAEREAEVQRLERAVKRAESLVNRGKREQVEASVLAKARKEEKEKQKQGKKAWFMKNVDKKELLTRAKFEVLAEQGGRGAVRKAIEKKQKKTSQKEKKRRPYAPGEKRPSRPSTDVRPNKRQKFS</sequence>
<dbReference type="OrthoDB" id="448446at2759"/>
<keyword evidence="13" id="KW-1185">Reference proteome</keyword>